<protein>
    <recommendedName>
        <fullName evidence="5">Four helix bundle sensory module for signal transduction</fullName>
    </recommendedName>
</protein>
<evidence type="ECO:0000313" key="3">
    <source>
        <dbReference type="EMBL" id="GAA3696323.1"/>
    </source>
</evidence>
<dbReference type="Proteomes" id="UP001500051">
    <property type="component" value="Unassembled WGS sequence"/>
</dbReference>
<keyword evidence="2" id="KW-1133">Transmembrane helix</keyword>
<sequence length="432" mass="45387">MTQMSGAAATAPVPVTSPAAQNMVAAKPSPLPVEATATPKPRDTPRDLRRLTTLVIVASVVFGLAGLATFLLLTSSLQRAESSTAQLIRVQQIQTNLLRADANATNAFLVGGLEPADQRKAYDDAITATSQLIAEAADAEPGDRAALSALNVQLIDYTENIELARANNRQGFPVGAQYLRNASGGLRADAMPILDNLVTANAERAESQMSARIAILFALVGIVVLGLLVWVQVQLARRFRRRFNVGLATAFGIGVVTLIVGLAALGWAAATIGGIRDGSFADVRDAASARIEGNNAKSNESLTLIARGSGSSFEKAWQVSATVVEDRLSRLGRGIDSVWTPYTTVHTEIRTLDDGGQWDKAVALATSRSNDTFDDFDSTLASVVEGASTETTGGLAATVPGMVVGALLTFAAGIAMAVLGRRGLAQRLKEYR</sequence>
<comment type="caution">
    <text evidence="3">The sequence shown here is derived from an EMBL/GenBank/DDBJ whole genome shotgun (WGS) entry which is preliminary data.</text>
</comment>
<keyword evidence="4" id="KW-1185">Reference proteome</keyword>
<evidence type="ECO:0000256" key="2">
    <source>
        <dbReference type="SAM" id="Phobius"/>
    </source>
</evidence>
<evidence type="ECO:0000256" key="1">
    <source>
        <dbReference type="SAM" id="MobiDB-lite"/>
    </source>
</evidence>
<dbReference type="RefSeq" id="WP_344811203.1">
    <property type="nucleotide sequence ID" value="NZ_BAAAYX010000002.1"/>
</dbReference>
<accession>A0ABP7CZG5</accession>
<gene>
    <name evidence="3" type="ORF">GCM10022204_10420</name>
</gene>
<reference evidence="4" key="1">
    <citation type="journal article" date="2019" name="Int. J. Syst. Evol. Microbiol.">
        <title>The Global Catalogue of Microorganisms (GCM) 10K type strain sequencing project: providing services to taxonomists for standard genome sequencing and annotation.</title>
        <authorList>
            <consortium name="The Broad Institute Genomics Platform"/>
            <consortium name="The Broad Institute Genome Sequencing Center for Infectious Disease"/>
            <person name="Wu L."/>
            <person name="Ma J."/>
        </authorList>
    </citation>
    <scope>NUCLEOTIDE SEQUENCE [LARGE SCALE GENOMIC DNA]</scope>
    <source>
        <strain evidence="4">JCM 16548</strain>
    </source>
</reference>
<feature type="transmembrane region" description="Helical" evidence="2">
    <location>
        <begin position="245"/>
        <end position="270"/>
    </location>
</feature>
<keyword evidence="2" id="KW-0812">Transmembrane</keyword>
<proteinExistence type="predicted"/>
<feature type="transmembrane region" description="Helical" evidence="2">
    <location>
        <begin position="395"/>
        <end position="419"/>
    </location>
</feature>
<organism evidence="3 4">
    <name type="scientific">Microlunatus aurantiacus</name>
    <dbReference type="NCBI Taxonomy" id="446786"/>
    <lineage>
        <taxon>Bacteria</taxon>
        <taxon>Bacillati</taxon>
        <taxon>Actinomycetota</taxon>
        <taxon>Actinomycetes</taxon>
        <taxon>Propionibacteriales</taxon>
        <taxon>Propionibacteriaceae</taxon>
        <taxon>Microlunatus</taxon>
    </lineage>
</organism>
<evidence type="ECO:0000313" key="4">
    <source>
        <dbReference type="Proteomes" id="UP001500051"/>
    </source>
</evidence>
<name>A0ABP7CZG5_9ACTN</name>
<feature type="transmembrane region" description="Helical" evidence="2">
    <location>
        <begin position="213"/>
        <end position="233"/>
    </location>
</feature>
<dbReference type="EMBL" id="BAAAYX010000002">
    <property type="protein sequence ID" value="GAA3696323.1"/>
    <property type="molecule type" value="Genomic_DNA"/>
</dbReference>
<feature type="region of interest" description="Disordered" evidence="1">
    <location>
        <begin position="26"/>
        <end position="45"/>
    </location>
</feature>
<feature type="transmembrane region" description="Helical" evidence="2">
    <location>
        <begin position="51"/>
        <end position="73"/>
    </location>
</feature>
<keyword evidence="2" id="KW-0472">Membrane</keyword>
<evidence type="ECO:0008006" key="5">
    <source>
        <dbReference type="Google" id="ProtNLM"/>
    </source>
</evidence>